<feature type="domain" description="Major facilitator superfamily (MFS) profile" evidence="8">
    <location>
        <begin position="54"/>
        <end position="498"/>
    </location>
</feature>
<dbReference type="GO" id="GO:0022857">
    <property type="term" value="F:transmembrane transporter activity"/>
    <property type="evidence" value="ECO:0007669"/>
    <property type="project" value="InterPro"/>
</dbReference>
<feature type="transmembrane region" description="Helical" evidence="7">
    <location>
        <begin position="180"/>
        <end position="201"/>
    </location>
</feature>
<evidence type="ECO:0000256" key="6">
    <source>
        <dbReference type="ARBA" id="ARBA00023136"/>
    </source>
</evidence>
<keyword evidence="10" id="KW-1185">Reference proteome</keyword>
<dbReference type="GeneID" id="81395042"/>
<evidence type="ECO:0000313" key="9">
    <source>
        <dbReference type="EMBL" id="KAJ5095936.1"/>
    </source>
</evidence>
<feature type="transmembrane region" description="Helical" evidence="7">
    <location>
        <begin position="440"/>
        <end position="465"/>
    </location>
</feature>
<reference evidence="9" key="1">
    <citation type="submission" date="2022-11" db="EMBL/GenBank/DDBJ databases">
        <authorList>
            <person name="Petersen C."/>
        </authorList>
    </citation>
    <scope>NUCLEOTIDE SEQUENCE</scope>
    <source>
        <strain evidence="9">IBT 34128</strain>
    </source>
</reference>
<evidence type="ECO:0000256" key="1">
    <source>
        <dbReference type="ARBA" id="ARBA00004141"/>
    </source>
</evidence>
<evidence type="ECO:0000256" key="5">
    <source>
        <dbReference type="ARBA" id="ARBA00022989"/>
    </source>
</evidence>
<name>A0A9W9F9A4_9EURO</name>
<feature type="transmembrane region" description="Helical" evidence="7">
    <location>
        <begin position="91"/>
        <end position="113"/>
    </location>
</feature>
<dbReference type="InterPro" id="IPR020846">
    <property type="entry name" value="MFS_dom"/>
</dbReference>
<dbReference type="EMBL" id="JAPMSZ010000007">
    <property type="protein sequence ID" value="KAJ5095936.1"/>
    <property type="molecule type" value="Genomic_DNA"/>
</dbReference>
<dbReference type="OrthoDB" id="2985014at2759"/>
<organism evidence="9 10">
    <name type="scientific">Penicillium alfredii</name>
    <dbReference type="NCBI Taxonomy" id="1506179"/>
    <lineage>
        <taxon>Eukaryota</taxon>
        <taxon>Fungi</taxon>
        <taxon>Dikarya</taxon>
        <taxon>Ascomycota</taxon>
        <taxon>Pezizomycotina</taxon>
        <taxon>Eurotiomycetes</taxon>
        <taxon>Eurotiomycetidae</taxon>
        <taxon>Eurotiales</taxon>
        <taxon>Aspergillaceae</taxon>
        <taxon>Penicillium</taxon>
    </lineage>
</organism>
<feature type="transmembrane region" description="Helical" evidence="7">
    <location>
        <begin position="409"/>
        <end position="428"/>
    </location>
</feature>
<comment type="subcellular location">
    <subcellularLocation>
        <location evidence="1">Membrane</location>
        <topology evidence="1">Multi-pass membrane protein</topology>
    </subcellularLocation>
</comment>
<dbReference type="PANTHER" id="PTHR43791:SF46">
    <property type="entry name" value="MAJOR FACILITATOR SUPERFAMILY (MFS) PROFILE DOMAIN-CONTAINING PROTEIN-RELATED"/>
    <property type="match status" value="1"/>
</dbReference>
<evidence type="ECO:0000259" key="8">
    <source>
        <dbReference type="PROSITE" id="PS50850"/>
    </source>
</evidence>
<gene>
    <name evidence="9" type="ORF">NUU61_005292</name>
</gene>
<comment type="similarity">
    <text evidence="2">Belongs to the major facilitator superfamily.</text>
</comment>
<dbReference type="SUPFAM" id="SSF103473">
    <property type="entry name" value="MFS general substrate transporter"/>
    <property type="match status" value="1"/>
</dbReference>
<dbReference type="AlphaFoldDB" id="A0A9W9F9A4"/>
<dbReference type="Proteomes" id="UP001141434">
    <property type="component" value="Unassembled WGS sequence"/>
</dbReference>
<reference evidence="9" key="2">
    <citation type="journal article" date="2023" name="IMA Fungus">
        <title>Comparative genomic study of the Penicillium genus elucidates a diverse pangenome and 15 lateral gene transfer events.</title>
        <authorList>
            <person name="Petersen C."/>
            <person name="Sorensen T."/>
            <person name="Nielsen M.R."/>
            <person name="Sondergaard T.E."/>
            <person name="Sorensen J.L."/>
            <person name="Fitzpatrick D.A."/>
            <person name="Frisvad J.C."/>
            <person name="Nielsen K.L."/>
        </authorList>
    </citation>
    <scope>NUCLEOTIDE SEQUENCE</scope>
    <source>
        <strain evidence="9">IBT 34128</strain>
    </source>
</reference>
<dbReference type="RefSeq" id="XP_056511487.1">
    <property type="nucleotide sequence ID" value="XM_056655874.1"/>
</dbReference>
<dbReference type="Gene3D" id="1.20.1250.20">
    <property type="entry name" value="MFS general substrate transporter like domains"/>
    <property type="match status" value="2"/>
</dbReference>
<evidence type="ECO:0000313" key="10">
    <source>
        <dbReference type="Proteomes" id="UP001141434"/>
    </source>
</evidence>
<proteinExistence type="inferred from homology"/>
<feature type="transmembrane region" description="Helical" evidence="7">
    <location>
        <begin position="213"/>
        <end position="234"/>
    </location>
</feature>
<keyword evidence="4 7" id="KW-0812">Transmembrane</keyword>
<dbReference type="GO" id="GO:0005886">
    <property type="term" value="C:plasma membrane"/>
    <property type="evidence" value="ECO:0007669"/>
    <property type="project" value="TreeGrafter"/>
</dbReference>
<dbReference type="PROSITE" id="PS50850">
    <property type="entry name" value="MFS"/>
    <property type="match status" value="1"/>
</dbReference>
<sequence>MSPVEAKGPIRSVTATVVSDLEHHFTVSDTSPNQLPPLPQTTSSRVLWKIDRRVVPCVATLALMCFLDRANMGNALVYGMREDLGLTGAQFSTALTMFFITYIVFEIPWNILLKKLTPRIWLSFNAFVFGIVTLCTGFVQNYSSLLALRLLLGLAEAGVFPGCTYLMSSWYTRPEAQRRFSLYLSAVNFSSAFGGLLAGAIGKMDGVGGLAGWRWIFILGGILTCLVALLFFLIMPDFPEQVGWLSSEEREFVQARLRAEQGPSAIELGIRFRDVYTTVRDPKVLMAGLIHMSASVPGYMGAYFAPMIVQSLGIYSSIQTQLHTVPVWIVTTALTLAVAYVSDVMRHRYAVALACALLSVVGYLVMFEVRDNVRVRYGALFLAMAGVPSMMPVEICWNMMNLGGHRRRAIGSAWQVAFGNFGGIIGSYAFRAQDGPGYQFSYAICIGFCCLTIIWCTLYAGYCWWVNRRRAARGWGREFTEAEKAQMGDLSPAYRLMI</sequence>
<feature type="transmembrane region" description="Helical" evidence="7">
    <location>
        <begin position="284"/>
        <end position="305"/>
    </location>
</feature>
<feature type="transmembrane region" description="Helical" evidence="7">
    <location>
        <begin position="120"/>
        <end position="140"/>
    </location>
</feature>
<accession>A0A9W9F9A4</accession>
<keyword evidence="5 7" id="KW-1133">Transmembrane helix</keyword>
<dbReference type="InterPro" id="IPR036259">
    <property type="entry name" value="MFS_trans_sf"/>
</dbReference>
<evidence type="ECO:0000256" key="7">
    <source>
        <dbReference type="SAM" id="Phobius"/>
    </source>
</evidence>
<feature type="transmembrane region" description="Helical" evidence="7">
    <location>
        <begin position="146"/>
        <end position="168"/>
    </location>
</feature>
<dbReference type="PANTHER" id="PTHR43791">
    <property type="entry name" value="PERMEASE-RELATED"/>
    <property type="match status" value="1"/>
</dbReference>
<dbReference type="FunFam" id="1.20.1250.20:FF:000034">
    <property type="entry name" value="MFS general substrate transporter"/>
    <property type="match status" value="1"/>
</dbReference>
<feature type="transmembrane region" description="Helical" evidence="7">
    <location>
        <begin position="325"/>
        <end position="342"/>
    </location>
</feature>
<evidence type="ECO:0000256" key="3">
    <source>
        <dbReference type="ARBA" id="ARBA00022448"/>
    </source>
</evidence>
<feature type="transmembrane region" description="Helical" evidence="7">
    <location>
        <begin position="379"/>
        <end position="397"/>
    </location>
</feature>
<dbReference type="FunFam" id="1.20.1250.20:FF:000013">
    <property type="entry name" value="MFS general substrate transporter"/>
    <property type="match status" value="1"/>
</dbReference>
<dbReference type="Pfam" id="PF07690">
    <property type="entry name" value="MFS_1"/>
    <property type="match status" value="1"/>
</dbReference>
<evidence type="ECO:0000256" key="4">
    <source>
        <dbReference type="ARBA" id="ARBA00022692"/>
    </source>
</evidence>
<protein>
    <recommendedName>
        <fullName evidence="8">Major facilitator superfamily (MFS) profile domain-containing protein</fullName>
    </recommendedName>
</protein>
<comment type="caution">
    <text evidence="9">The sequence shown here is derived from an EMBL/GenBank/DDBJ whole genome shotgun (WGS) entry which is preliminary data.</text>
</comment>
<keyword evidence="6 7" id="KW-0472">Membrane</keyword>
<evidence type="ECO:0000256" key="2">
    <source>
        <dbReference type="ARBA" id="ARBA00008335"/>
    </source>
</evidence>
<dbReference type="InterPro" id="IPR011701">
    <property type="entry name" value="MFS"/>
</dbReference>
<feature type="transmembrane region" description="Helical" evidence="7">
    <location>
        <begin position="54"/>
        <end position="71"/>
    </location>
</feature>
<keyword evidence="3" id="KW-0813">Transport</keyword>
<feature type="transmembrane region" description="Helical" evidence="7">
    <location>
        <begin position="349"/>
        <end position="367"/>
    </location>
</feature>